<gene>
    <name evidence="2" type="ORF">B7P43_G14567</name>
</gene>
<protein>
    <recommendedName>
        <fullName evidence="1">Retrovirus-related Pol polyprotein from transposon TNT 1-94-like beta-barrel domain-containing protein</fullName>
    </recommendedName>
</protein>
<dbReference type="EMBL" id="NEVH01006586">
    <property type="protein sequence ID" value="PNF37489.1"/>
    <property type="molecule type" value="Genomic_DNA"/>
</dbReference>
<dbReference type="AlphaFoldDB" id="A0A2J7R9H3"/>
<feature type="domain" description="Retrovirus-related Pol polyprotein from transposon TNT 1-94-like beta-barrel" evidence="1">
    <location>
        <begin position="19"/>
        <end position="63"/>
    </location>
</feature>
<dbReference type="Proteomes" id="UP000235965">
    <property type="component" value="Unassembled WGS sequence"/>
</dbReference>
<dbReference type="InParanoid" id="A0A2J7R9H3"/>
<evidence type="ECO:0000259" key="1">
    <source>
        <dbReference type="Pfam" id="PF22936"/>
    </source>
</evidence>
<evidence type="ECO:0000313" key="3">
    <source>
        <dbReference type="Proteomes" id="UP000235965"/>
    </source>
</evidence>
<evidence type="ECO:0000313" key="2">
    <source>
        <dbReference type="EMBL" id="PNF37489.1"/>
    </source>
</evidence>
<comment type="caution">
    <text evidence="2">The sequence shown here is derived from an EMBL/GenBank/DDBJ whole genome shotgun (WGS) entry which is preliminary data.</text>
</comment>
<proteinExistence type="predicted"/>
<accession>A0A2J7R9H3</accession>
<name>A0A2J7R9H3_9NEOP</name>
<dbReference type="Pfam" id="PF22936">
    <property type="entry name" value="Pol_BBD"/>
    <property type="match status" value="1"/>
</dbReference>
<dbReference type="InterPro" id="IPR054722">
    <property type="entry name" value="PolX-like_BBD"/>
</dbReference>
<sequence>MEHILLCTKKNITNNGSVWLFDSGASDHMTNRKDLTHNFASINGEVVVGDGAPLKIAGKGRITL</sequence>
<keyword evidence="3" id="KW-1185">Reference proteome</keyword>
<reference evidence="2 3" key="1">
    <citation type="submission" date="2017-12" db="EMBL/GenBank/DDBJ databases">
        <title>Hemimetabolous genomes reveal molecular basis of termite eusociality.</title>
        <authorList>
            <person name="Harrison M.C."/>
            <person name="Jongepier E."/>
            <person name="Robertson H.M."/>
            <person name="Arning N."/>
            <person name="Bitard-Feildel T."/>
            <person name="Chao H."/>
            <person name="Childers C.P."/>
            <person name="Dinh H."/>
            <person name="Doddapaneni H."/>
            <person name="Dugan S."/>
            <person name="Gowin J."/>
            <person name="Greiner C."/>
            <person name="Han Y."/>
            <person name="Hu H."/>
            <person name="Hughes D.S.T."/>
            <person name="Huylmans A.-K."/>
            <person name="Kemena C."/>
            <person name="Kremer L.P.M."/>
            <person name="Lee S.L."/>
            <person name="Lopez-Ezquerra A."/>
            <person name="Mallet L."/>
            <person name="Monroy-Kuhn J.M."/>
            <person name="Moser A."/>
            <person name="Murali S.C."/>
            <person name="Muzny D.M."/>
            <person name="Otani S."/>
            <person name="Piulachs M.-D."/>
            <person name="Poelchau M."/>
            <person name="Qu J."/>
            <person name="Schaub F."/>
            <person name="Wada-Katsumata A."/>
            <person name="Worley K.C."/>
            <person name="Xie Q."/>
            <person name="Ylla G."/>
            <person name="Poulsen M."/>
            <person name="Gibbs R.A."/>
            <person name="Schal C."/>
            <person name="Richards S."/>
            <person name="Belles X."/>
            <person name="Korb J."/>
            <person name="Bornberg-Bauer E."/>
        </authorList>
    </citation>
    <scope>NUCLEOTIDE SEQUENCE [LARGE SCALE GENOMIC DNA]</scope>
    <source>
        <tissue evidence="2">Whole body</tissue>
    </source>
</reference>
<organism evidence="2 3">
    <name type="scientific">Cryptotermes secundus</name>
    <dbReference type="NCBI Taxonomy" id="105785"/>
    <lineage>
        <taxon>Eukaryota</taxon>
        <taxon>Metazoa</taxon>
        <taxon>Ecdysozoa</taxon>
        <taxon>Arthropoda</taxon>
        <taxon>Hexapoda</taxon>
        <taxon>Insecta</taxon>
        <taxon>Pterygota</taxon>
        <taxon>Neoptera</taxon>
        <taxon>Polyneoptera</taxon>
        <taxon>Dictyoptera</taxon>
        <taxon>Blattodea</taxon>
        <taxon>Blattoidea</taxon>
        <taxon>Termitoidae</taxon>
        <taxon>Kalotermitidae</taxon>
        <taxon>Cryptotermitinae</taxon>
        <taxon>Cryptotermes</taxon>
    </lineage>
</organism>